<dbReference type="Pfam" id="PF13510">
    <property type="entry name" value="Fer2_4"/>
    <property type="match status" value="1"/>
</dbReference>
<dbReference type="AlphaFoldDB" id="A0A9X9WTL3"/>
<accession>A0A9X9WTL3</accession>
<proteinExistence type="predicted"/>
<protein>
    <submittedName>
        <fullName evidence="2">(2Fe-2S)-binding protein</fullName>
    </submittedName>
</protein>
<dbReference type="Gene3D" id="3.10.20.440">
    <property type="entry name" value="2Fe-2S iron-sulphur cluster binding domain, sarcosine oxidase, alpha subunit, N-terminal domain"/>
    <property type="match status" value="1"/>
</dbReference>
<dbReference type="RefSeq" id="WP_211860854.1">
    <property type="nucleotide sequence ID" value="NZ_JAAEDM010000007.1"/>
</dbReference>
<dbReference type="Proteomes" id="UP001138751">
    <property type="component" value="Unassembled WGS sequence"/>
</dbReference>
<dbReference type="InterPro" id="IPR042204">
    <property type="entry name" value="2Fe-2S-bd_N"/>
</dbReference>
<keyword evidence="3" id="KW-1185">Reference proteome</keyword>
<reference evidence="2" key="1">
    <citation type="submission" date="2020-01" db="EMBL/GenBank/DDBJ databases">
        <authorList>
            <person name="Rat A."/>
        </authorList>
    </citation>
    <scope>NUCLEOTIDE SEQUENCE</scope>
    <source>
        <strain evidence="2">LMG 31231</strain>
    </source>
</reference>
<evidence type="ECO:0000256" key="1">
    <source>
        <dbReference type="ARBA" id="ARBA00023002"/>
    </source>
</evidence>
<sequence length="98" mass="10359">MFRRLPDPPARRIAFTLDGVAVEGMDGDSVAAALLALGHTACRETAVSGAPRGPYCMMGVCFDCLVVIDGIGNRQGCLVPLTEGMAVETQHGRREVGR</sequence>
<evidence type="ECO:0000313" key="3">
    <source>
        <dbReference type="Proteomes" id="UP001138751"/>
    </source>
</evidence>
<gene>
    <name evidence="2" type="ORF">GXW76_04855</name>
</gene>
<comment type="caution">
    <text evidence="2">The sequence shown here is derived from an EMBL/GenBank/DDBJ whole genome shotgun (WGS) entry which is preliminary data.</text>
</comment>
<dbReference type="GO" id="GO:0016491">
    <property type="term" value="F:oxidoreductase activity"/>
    <property type="evidence" value="ECO:0007669"/>
    <property type="project" value="UniProtKB-KW"/>
</dbReference>
<dbReference type="InterPro" id="IPR036010">
    <property type="entry name" value="2Fe-2S_ferredoxin-like_sf"/>
</dbReference>
<dbReference type="GO" id="GO:0051536">
    <property type="term" value="F:iron-sulfur cluster binding"/>
    <property type="evidence" value="ECO:0007669"/>
    <property type="project" value="InterPro"/>
</dbReference>
<dbReference type="SUPFAM" id="SSF54292">
    <property type="entry name" value="2Fe-2S ferredoxin-like"/>
    <property type="match status" value="1"/>
</dbReference>
<evidence type="ECO:0000313" key="2">
    <source>
        <dbReference type="EMBL" id="MBR0670492.1"/>
    </source>
</evidence>
<name>A0A9X9WTL3_9PROT</name>
<reference evidence="2" key="2">
    <citation type="journal article" date="2021" name="Syst. Appl. Microbiol.">
        <title>Roseomonas hellenica sp. nov., isolated from roots of wild-growing Alkanna tinctoria.</title>
        <authorList>
            <person name="Rat A."/>
            <person name="Naranjo H.D."/>
            <person name="Lebbe L."/>
            <person name="Cnockaert M."/>
            <person name="Krigas N."/>
            <person name="Grigoriadou K."/>
            <person name="Maloupa E."/>
            <person name="Willems A."/>
        </authorList>
    </citation>
    <scope>NUCLEOTIDE SEQUENCE</scope>
    <source>
        <strain evidence="2">LMG 31231</strain>
    </source>
</reference>
<organism evidence="2 3">
    <name type="scientific">Neoroseomonas soli</name>
    <dbReference type="NCBI Taxonomy" id="1081025"/>
    <lineage>
        <taxon>Bacteria</taxon>
        <taxon>Pseudomonadati</taxon>
        <taxon>Pseudomonadota</taxon>
        <taxon>Alphaproteobacteria</taxon>
        <taxon>Acetobacterales</taxon>
        <taxon>Acetobacteraceae</taxon>
        <taxon>Neoroseomonas</taxon>
    </lineage>
</organism>
<keyword evidence="1" id="KW-0560">Oxidoreductase</keyword>
<dbReference type="EMBL" id="JAAEDM010000007">
    <property type="protein sequence ID" value="MBR0670492.1"/>
    <property type="molecule type" value="Genomic_DNA"/>
</dbReference>